<proteinExistence type="predicted"/>
<dbReference type="EMBL" id="JBAHYK010002456">
    <property type="protein sequence ID" value="KAL0565028.1"/>
    <property type="molecule type" value="Genomic_DNA"/>
</dbReference>
<organism evidence="1 2">
    <name type="scientific">Marasmius crinis-equi</name>
    <dbReference type="NCBI Taxonomy" id="585013"/>
    <lineage>
        <taxon>Eukaryota</taxon>
        <taxon>Fungi</taxon>
        <taxon>Dikarya</taxon>
        <taxon>Basidiomycota</taxon>
        <taxon>Agaricomycotina</taxon>
        <taxon>Agaricomycetes</taxon>
        <taxon>Agaricomycetidae</taxon>
        <taxon>Agaricales</taxon>
        <taxon>Marasmiineae</taxon>
        <taxon>Marasmiaceae</taxon>
        <taxon>Marasmius</taxon>
    </lineage>
</organism>
<protein>
    <submittedName>
        <fullName evidence="1">Uncharacterized protein</fullName>
    </submittedName>
</protein>
<evidence type="ECO:0000313" key="2">
    <source>
        <dbReference type="Proteomes" id="UP001465976"/>
    </source>
</evidence>
<reference evidence="1 2" key="1">
    <citation type="submission" date="2024-02" db="EMBL/GenBank/DDBJ databases">
        <title>A draft genome for the cacao thread blight pathogen Marasmius crinis-equi.</title>
        <authorList>
            <person name="Cohen S.P."/>
            <person name="Baruah I.K."/>
            <person name="Amoako-Attah I."/>
            <person name="Bukari Y."/>
            <person name="Meinhardt L.W."/>
            <person name="Bailey B.A."/>
        </authorList>
    </citation>
    <scope>NUCLEOTIDE SEQUENCE [LARGE SCALE GENOMIC DNA]</scope>
    <source>
        <strain evidence="1 2">GH-76</strain>
    </source>
</reference>
<sequence>MAISTSSLWTSLSLTCYADGFLTGPTTLHNLLTLFLQRCNGAPLHLLITIDQPPPLQMDDGEDHPDSNLFSRSEDFDPLLRVILNDSSP</sequence>
<comment type="caution">
    <text evidence="1">The sequence shown here is derived from an EMBL/GenBank/DDBJ whole genome shotgun (WGS) entry which is preliminary data.</text>
</comment>
<evidence type="ECO:0000313" key="1">
    <source>
        <dbReference type="EMBL" id="KAL0565028.1"/>
    </source>
</evidence>
<name>A0ABR3EQ60_9AGAR</name>
<gene>
    <name evidence="1" type="ORF">V5O48_017006</name>
</gene>
<accession>A0ABR3EQ60</accession>
<keyword evidence="2" id="KW-1185">Reference proteome</keyword>
<dbReference type="Proteomes" id="UP001465976">
    <property type="component" value="Unassembled WGS sequence"/>
</dbReference>